<dbReference type="InterPro" id="IPR053864">
    <property type="entry name" value="DUF6933"/>
</dbReference>
<dbReference type="AlphaFoldDB" id="A0A9X0JHB1"/>
<proteinExistence type="predicted"/>
<evidence type="ECO:0000313" key="3">
    <source>
        <dbReference type="Proteomes" id="UP000029719"/>
    </source>
</evidence>
<evidence type="ECO:0000313" key="2">
    <source>
        <dbReference type="EMBL" id="KGF62534.1"/>
    </source>
</evidence>
<comment type="caution">
    <text evidence="2">The sequence shown here is derived from an EMBL/GenBank/DDBJ whole genome shotgun (WGS) entry which is preliminary data.</text>
</comment>
<gene>
    <name evidence="2" type="ORF">LT42_22015</name>
</gene>
<dbReference type="Pfam" id="PF22016">
    <property type="entry name" value="DUF6933"/>
    <property type="match status" value="1"/>
</dbReference>
<dbReference type="EMBL" id="JRMB01000003">
    <property type="protein sequence ID" value="KGF62534.1"/>
    <property type="molecule type" value="Genomic_DNA"/>
</dbReference>
<feature type="domain" description="DUF6933" evidence="1">
    <location>
        <begin position="34"/>
        <end position="189"/>
    </location>
</feature>
<protein>
    <recommendedName>
        <fullName evidence="1">DUF6933 domain-containing protein</fullName>
    </recommendedName>
</protein>
<reference evidence="2 3" key="1">
    <citation type="submission" date="2014-09" db="EMBL/GenBank/DDBJ databases">
        <title>Genome sequence of Pseudomonas lutea strain DSM 17257T.</title>
        <authorList>
            <person name="Kwak Y."/>
            <person name="Shin J.-H."/>
        </authorList>
    </citation>
    <scope>NUCLEOTIDE SEQUENCE [LARGE SCALE GENOMIC DNA]</scope>
    <source>
        <strain evidence="2 3">DSM 17257</strain>
    </source>
</reference>
<sequence length="229" mass="26234">MLIFDCTQDACDFFSKKIKGKNTSIVQPAAAAQALENESATDERVDRWQLHAITFGRTNVLAAMKVDTRYAMLFVGLKRNDVQGFLEQFTRRYIGSLLELAVNVRQQMPDRADLQRRIDAWDESLKPVHFFKRGDRSVQTHLNEVLGFAAYDAYEGRGLAVEYDDLVEFDASVNSMIRTVRGTDSFIPVQRELQQACPRFGMDMTEAQIDEGYSRLRSMRRGVEIEDED</sequence>
<dbReference type="Proteomes" id="UP000029719">
    <property type="component" value="Unassembled WGS sequence"/>
</dbReference>
<accession>A0A9X0JHB1</accession>
<evidence type="ECO:0000259" key="1">
    <source>
        <dbReference type="Pfam" id="PF22016"/>
    </source>
</evidence>
<name>A0A9X0JHB1_9PSED</name>
<organism evidence="2 3">
    <name type="scientific">Pseudomonas lutea</name>
    <dbReference type="NCBI Taxonomy" id="243924"/>
    <lineage>
        <taxon>Bacteria</taxon>
        <taxon>Pseudomonadati</taxon>
        <taxon>Pseudomonadota</taxon>
        <taxon>Gammaproteobacteria</taxon>
        <taxon>Pseudomonadales</taxon>
        <taxon>Pseudomonadaceae</taxon>
        <taxon>Pseudomonas</taxon>
    </lineage>
</organism>